<evidence type="ECO:0000256" key="3">
    <source>
        <dbReference type="ARBA" id="ARBA00023002"/>
    </source>
</evidence>
<accession>A0A1V9ZV21</accession>
<reference evidence="9 10" key="1">
    <citation type="journal article" date="2014" name="Genome Biol. Evol.">
        <title>The secreted proteins of Achlya hypogyna and Thraustotheca clavata identify the ancestral oomycete secretome and reveal gene acquisitions by horizontal gene transfer.</title>
        <authorList>
            <person name="Misner I."/>
            <person name="Blouin N."/>
            <person name="Leonard G."/>
            <person name="Richards T.A."/>
            <person name="Lane C.E."/>
        </authorList>
    </citation>
    <scope>NUCLEOTIDE SEQUENCE [LARGE SCALE GENOMIC DNA]</scope>
    <source>
        <strain evidence="9 10">ATCC 34112</strain>
    </source>
</reference>
<dbReference type="Pfam" id="PF12867">
    <property type="entry name" value="DinB_2"/>
    <property type="match status" value="1"/>
</dbReference>
<comment type="pathway">
    <text evidence="5">Amino-acid biosynthesis; ergothioneine biosynthesis.</text>
</comment>
<keyword evidence="2" id="KW-0808">Transferase</keyword>
<feature type="domain" description="DinB-like" evidence="8">
    <location>
        <begin position="334"/>
        <end position="468"/>
    </location>
</feature>
<keyword evidence="4" id="KW-0408">Iron</keyword>
<evidence type="ECO:0000256" key="1">
    <source>
        <dbReference type="ARBA" id="ARBA00022603"/>
    </source>
</evidence>
<evidence type="ECO:0000256" key="4">
    <source>
        <dbReference type="ARBA" id="ARBA00023004"/>
    </source>
</evidence>
<evidence type="ECO:0000259" key="8">
    <source>
        <dbReference type="Pfam" id="PF12867"/>
    </source>
</evidence>
<dbReference type="EMBL" id="JNBS01001376">
    <property type="protein sequence ID" value="OQS01863.1"/>
    <property type="molecule type" value="Genomic_DNA"/>
</dbReference>
<dbReference type="Gene3D" id="3.40.50.150">
    <property type="entry name" value="Vaccinia Virus protein VP39"/>
    <property type="match status" value="1"/>
</dbReference>
<sequence>MGIPTDKPRLRRLSSARVKEDLVDFHHLPRLDVKSTYSAVPRAQVYQLPTSSLTSNHVIPSDVDAYEGYAADMINASVQDGGYLVEIGVRSVQSTTNLLQALVDQGKDVSYFVIADDESAMEPFLVELNEVFPSIECTGAAGLITESYELLPTQSHRTFVLSLAHLTRDEAADILEPFLSTYLQPDDALLLTFPKVLVDPTTLLPALEELLQPEGELEYRHAALKDDQSLFLKVKSLDQSKKDGWYLLDTILSSASINELLSPFYHAGTWQNDHNATYLVQKPLVWLGLNPPSVKATGLKHAPSLEDLENLWRSWDSANVKPANVSQAPTLLEFEQLWNAWDVLTTQMLPQDGLLDKPIALRNPFLFYLGHLPSFLDIQVSKCLELELTEPAYFAEIFERGIDPDMEDSNKCHPHSKVPDKWPSFEEIVAFRDSVRNRIRYLYNESLSLPLRRVLWMCFEHDSMHLETFLYMMVQYDRVQPPPHLIRPAFDTLATTVKAASFIPIPSGHVTLGQDDNEQVNNHPSIPYGWDNERPSRTVILDDSVLSEMQSRPVTVGEYAQFLGEFADKTDLMPASWTDDGQSVKTVFGPISIELASSWPVMVSYNQAAAYAAHYEMRLPHEAELVSMRLPGHGHNIGLNHWAPTPVEDNTKGWIAENAWEWTCDVLTAHEGFEPSELYPGYTADFFDEKHNIVVGASWATPERIATRKTFRNWYQRGYPYMFATFRCVKSTSTSN</sequence>
<feature type="domain" description="Histidine-specific methyltransferase SAM-dependent" evidence="7">
    <location>
        <begin position="70"/>
        <end position="204"/>
    </location>
</feature>
<dbReference type="Proteomes" id="UP000243217">
    <property type="component" value="Unassembled WGS sequence"/>
</dbReference>
<organism evidence="9 10">
    <name type="scientific">Thraustotheca clavata</name>
    <dbReference type="NCBI Taxonomy" id="74557"/>
    <lineage>
        <taxon>Eukaryota</taxon>
        <taxon>Sar</taxon>
        <taxon>Stramenopiles</taxon>
        <taxon>Oomycota</taxon>
        <taxon>Saprolegniomycetes</taxon>
        <taxon>Saprolegniales</taxon>
        <taxon>Achlyaceae</taxon>
        <taxon>Thraustotheca</taxon>
    </lineage>
</organism>
<dbReference type="GO" id="GO:0008168">
    <property type="term" value="F:methyltransferase activity"/>
    <property type="evidence" value="ECO:0007669"/>
    <property type="project" value="UniProtKB-KW"/>
</dbReference>
<dbReference type="STRING" id="74557.A0A1V9ZV21"/>
<dbReference type="Pfam" id="PF03781">
    <property type="entry name" value="FGE-sulfatase"/>
    <property type="match status" value="2"/>
</dbReference>
<dbReference type="Gene3D" id="3.90.1580.10">
    <property type="entry name" value="paralog of FGE (formylglycine-generating enzyme)"/>
    <property type="match status" value="2"/>
</dbReference>
<protein>
    <recommendedName>
        <fullName evidence="11">Sulfatase-modifying factor enzyme domain-containing protein</fullName>
    </recommendedName>
</protein>
<feature type="domain" description="Sulfatase-modifying factor enzyme-like" evidence="6">
    <location>
        <begin position="658"/>
        <end position="730"/>
    </location>
</feature>
<dbReference type="InterPro" id="IPR024775">
    <property type="entry name" value="DinB-like"/>
</dbReference>
<dbReference type="InterPro" id="IPR029063">
    <property type="entry name" value="SAM-dependent_MTases_sf"/>
</dbReference>
<keyword evidence="10" id="KW-1185">Reference proteome</keyword>
<comment type="caution">
    <text evidence="9">The sequence shown here is derived from an EMBL/GenBank/DDBJ whole genome shotgun (WGS) entry which is preliminary data.</text>
</comment>
<proteinExistence type="predicted"/>
<dbReference type="AlphaFoldDB" id="A0A1V9ZV21"/>
<dbReference type="InterPro" id="IPR005532">
    <property type="entry name" value="SUMF_dom"/>
</dbReference>
<dbReference type="Pfam" id="PF10017">
    <property type="entry name" value="Methyltransf_33"/>
    <property type="match status" value="1"/>
</dbReference>
<keyword evidence="1" id="KW-0489">Methyltransferase</keyword>
<feature type="domain" description="Sulfatase-modifying factor enzyme-like" evidence="6">
    <location>
        <begin position="500"/>
        <end position="625"/>
    </location>
</feature>
<keyword evidence="3" id="KW-0560">Oxidoreductase</keyword>
<dbReference type="PANTHER" id="PTHR43397">
    <property type="entry name" value="ERGOTHIONEINE BIOSYNTHESIS PROTEIN 1"/>
    <property type="match status" value="1"/>
</dbReference>
<dbReference type="GO" id="GO:0032259">
    <property type="term" value="P:methylation"/>
    <property type="evidence" value="ECO:0007669"/>
    <property type="project" value="UniProtKB-KW"/>
</dbReference>
<evidence type="ECO:0000313" key="9">
    <source>
        <dbReference type="EMBL" id="OQS01863.1"/>
    </source>
</evidence>
<evidence type="ECO:0000259" key="7">
    <source>
        <dbReference type="Pfam" id="PF10017"/>
    </source>
</evidence>
<dbReference type="InterPro" id="IPR042095">
    <property type="entry name" value="SUMF_sf"/>
</dbReference>
<gene>
    <name evidence="9" type="ORF">THRCLA_05694</name>
</gene>
<evidence type="ECO:0000313" key="10">
    <source>
        <dbReference type="Proteomes" id="UP000243217"/>
    </source>
</evidence>
<dbReference type="SUPFAM" id="SSF56436">
    <property type="entry name" value="C-type lectin-like"/>
    <property type="match status" value="1"/>
</dbReference>
<evidence type="ECO:0000256" key="5">
    <source>
        <dbReference type="ARBA" id="ARBA00037882"/>
    </source>
</evidence>
<evidence type="ECO:0000256" key="2">
    <source>
        <dbReference type="ARBA" id="ARBA00022679"/>
    </source>
</evidence>
<dbReference type="OrthoDB" id="659at2759"/>
<evidence type="ECO:0008006" key="11">
    <source>
        <dbReference type="Google" id="ProtNLM"/>
    </source>
</evidence>
<dbReference type="InterPro" id="IPR016187">
    <property type="entry name" value="CTDL_fold"/>
</dbReference>
<dbReference type="InterPro" id="IPR019257">
    <property type="entry name" value="MeTrfase_dom"/>
</dbReference>
<dbReference type="InterPro" id="IPR051128">
    <property type="entry name" value="EgtD_Methyltrsf_superfamily"/>
</dbReference>
<evidence type="ECO:0000259" key="6">
    <source>
        <dbReference type="Pfam" id="PF03781"/>
    </source>
</evidence>
<name>A0A1V9ZV21_9STRA</name>
<dbReference type="PANTHER" id="PTHR43397:SF1">
    <property type="entry name" value="ERGOTHIONEINE BIOSYNTHESIS PROTEIN 1"/>
    <property type="match status" value="1"/>
</dbReference>